<protein>
    <submittedName>
        <fullName evidence="2">Heavy-metal-associated domain-containing protein</fullName>
    </submittedName>
</protein>
<dbReference type="InterPro" id="IPR017969">
    <property type="entry name" value="Heavy-metal-associated_CS"/>
</dbReference>
<organism evidence="2 3">
    <name type="scientific">Peptostreptococcus canis</name>
    <dbReference type="NCBI Taxonomy" id="1159213"/>
    <lineage>
        <taxon>Bacteria</taxon>
        <taxon>Bacillati</taxon>
        <taxon>Bacillota</taxon>
        <taxon>Clostridia</taxon>
        <taxon>Peptostreptococcales</taxon>
        <taxon>Peptostreptococcaceae</taxon>
        <taxon>Peptostreptococcus</taxon>
    </lineage>
</organism>
<reference evidence="2 3" key="1">
    <citation type="submission" date="2020-05" db="EMBL/GenBank/DDBJ databases">
        <title>Draft genome of xy-202 and genomic insight in genome of the genus Peptostreptococcus.</title>
        <authorList>
            <person name="Zhang Z."/>
        </authorList>
    </citation>
    <scope>NUCLEOTIDE SEQUENCE [LARGE SCALE GENOMIC DNA]</scope>
    <source>
        <strain evidence="2 3">DSM 27025</strain>
    </source>
</reference>
<dbReference type="RefSeq" id="WP_185624100.1">
    <property type="nucleotide sequence ID" value="NZ_JABGBW010000002.1"/>
</dbReference>
<dbReference type="InterPro" id="IPR036163">
    <property type="entry name" value="HMA_dom_sf"/>
</dbReference>
<sequence length="70" mass="7656">MKKRLIIQGMHCANCVKGLEMVLTEDVDGVSIDKIDLEGGYADIFVEDGVTDEALKIAVEELGFELKGIE</sequence>
<dbReference type="Gene3D" id="3.30.70.100">
    <property type="match status" value="1"/>
</dbReference>
<dbReference type="CDD" id="cd00371">
    <property type="entry name" value="HMA"/>
    <property type="match status" value="1"/>
</dbReference>
<evidence type="ECO:0000313" key="2">
    <source>
        <dbReference type="EMBL" id="MBC2576097.1"/>
    </source>
</evidence>
<proteinExistence type="predicted"/>
<keyword evidence="1" id="KW-0479">Metal-binding</keyword>
<keyword evidence="3" id="KW-1185">Reference proteome</keyword>
<dbReference type="InterPro" id="IPR006121">
    <property type="entry name" value="HMA_dom"/>
</dbReference>
<name>A0ABR6TL00_9FIRM</name>
<dbReference type="EMBL" id="JABGBW010000002">
    <property type="protein sequence ID" value="MBC2576097.1"/>
    <property type="molecule type" value="Genomic_DNA"/>
</dbReference>
<evidence type="ECO:0000313" key="3">
    <source>
        <dbReference type="Proteomes" id="UP000713904"/>
    </source>
</evidence>
<evidence type="ECO:0000256" key="1">
    <source>
        <dbReference type="ARBA" id="ARBA00022723"/>
    </source>
</evidence>
<dbReference type="PROSITE" id="PS01047">
    <property type="entry name" value="HMA_1"/>
    <property type="match status" value="1"/>
</dbReference>
<gene>
    <name evidence="2" type="ORF">HLB29_05295</name>
</gene>
<dbReference type="Proteomes" id="UP000713904">
    <property type="component" value="Unassembled WGS sequence"/>
</dbReference>
<dbReference type="SUPFAM" id="SSF55008">
    <property type="entry name" value="HMA, heavy metal-associated domain"/>
    <property type="match status" value="1"/>
</dbReference>
<comment type="caution">
    <text evidence="2">The sequence shown here is derived from an EMBL/GenBank/DDBJ whole genome shotgun (WGS) entry which is preliminary data.</text>
</comment>
<accession>A0ABR6TL00</accession>